<proteinExistence type="predicted"/>
<dbReference type="Proteomes" id="UP001620645">
    <property type="component" value="Unassembled WGS sequence"/>
</dbReference>
<accession>A0ABD2KA21</accession>
<evidence type="ECO:0000313" key="2">
    <source>
        <dbReference type="Proteomes" id="UP001620645"/>
    </source>
</evidence>
<protein>
    <recommendedName>
        <fullName evidence="3">J domain-containing protein</fullName>
    </recommendedName>
</protein>
<dbReference type="EMBL" id="JBICCN010000039">
    <property type="protein sequence ID" value="KAL3099604.1"/>
    <property type="molecule type" value="Genomic_DNA"/>
</dbReference>
<comment type="caution">
    <text evidence="1">The sequence shown here is derived from an EMBL/GenBank/DDBJ whole genome shotgun (WGS) entry which is preliminary data.</text>
</comment>
<reference evidence="1 2" key="1">
    <citation type="submission" date="2024-10" db="EMBL/GenBank/DDBJ databases">
        <authorList>
            <person name="Kim D."/>
        </authorList>
    </citation>
    <scope>NUCLEOTIDE SEQUENCE [LARGE SCALE GENOMIC DNA]</scope>
    <source>
        <strain evidence="1">Taebaek</strain>
    </source>
</reference>
<keyword evidence="2" id="KW-1185">Reference proteome</keyword>
<gene>
    <name evidence="1" type="ORF">niasHS_003059</name>
</gene>
<dbReference type="AlphaFoldDB" id="A0ABD2KA21"/>
<organism evidence="1 2">
    <name type="scientific">Heterodera schachtii</name>
    <name type="common">Sugarbeet cyst nematode worm</name>
    <name type="synonym">Tylenchus schachtii</name>
    <dbReference type="NCBI Taxonomy" id="97005"/>
    <lineage>
        <taxon>Eukaryota</taxon>
        <taxon>Metazoa</taxon>
        <taxon>Ecdysozoa</taxon>
        <taxon>Nematoda</taxon>
        <taxon>Chromadorea</taxon>
        <taxon>Rhabditida</taxon>
        <taxon>Tylenchina</taxon>
        <taxon>Tylenchomorpha</taxon>
        <taxon>Tylenchoidea</taxon>
        <taxon>Heteroderidae</taxon>
        <taxon>Heteroderinae</taxon>
        <taxon>Heterodera</taxon>
    </lineage>
</organism>
<evidence type="ECO:0000313" key="1">
    <source>
        <dbReference type="EMBL" id="KAL3099604.1"/>
    </source>
</evidence>
<evidence type="ECO:0008006" key="3">
    <source>
        <dbReference type="Google" id="ProtNLM"/>
    </source>
</evidence>
<sequence length="337" mass="39756">MHPDKVGAENAKFAEEATKVINELRQFVQANPLEANEILTKNPKLTSATKGSDYIVQVYECKVSKVRLMRKNLFDNDLDKKLKIIEHYVQQNSKSMREKFYKMKDELIFHRQIFFNEDFEMFLEGIQQCGKPSYEPKQFSKPNYDKMIEHIDELMVKLYKKMEEFNCSQLILLKQKDLKKMFDQKMEQILKWKTNAFLAKTEMEERHELEAQLRKIQTQKAAQIECCCLPKSKSAPALLSHKLLNLASSCKTLAYSSPKSSCKHIEQKISRSIVKKRQNEVYLINAPNNDPTEVHKKWQHWESLQYTSAFFNAIEDMYLFNVSDERPLKFNNKMFHG</sequence>
<name>A0ABD2KA21_HETSC</name>